<feature type="transmembrane region" description="Helical" evidence="1">
    <location>
        <begin position="50"/>
        <end position="66"/>
    </location>
</feature>
<protein>
    <submittedName>
        <fullName evidence="2">Uncharacterized protein</fullName>
    </submittedName>
</protein>
<keyword evidence="3" id="KW-1185">Reference proteome</keyword>
<dbReference type="EMBL" id="CP081495">
    <property type="protein sequence ID" value="UYW00629.1"/>
    <property type="molecule type" value="Genomic_DNA"/>
</dbReference>
<dbReference type="RefSeq" id="WP_264432583.1">
    <property type="nucleotide sequence ID" value="NZ_CP081495.1"/>
</dbReference>
<gene>
    <name evidence="2" type="ORF">K5I29_08765</name>
</gene>
<name>A0ABY6LWP8_9FLAO</name>
<accession>A0ABY6LWP8</accession>
<evidence type="ECO:0000313" key="2">
    <source>
        <dbReference type="EMBL" id="UYW00629.1"/>
    </source>
</evidence>
<organism evidence="2 3">
    <name type="scientific">Flavobacterium agricola</name>
    <dbReference type="NCBI Taxonomy" id="2870839"/>
    <lineage>
        <taxon>Bacteria</taxon>
        <taxon>Pseudomonadati</taxon>
        <taxon>Bacteroidota</taxon>
        <taxon>Flavobacteriia</taxon>
        <taxon>Flavobacteriales</taxon>
        <taxon>Flavobacteriaceae</taxon>
        <taxon>Flavobacterium</taxon>
    </lineage>
</organism>
<dbReference type="Proteomes" id="UP001163328">
    <property type="component" value="Chromosome"/>
</dbReference>
<sequence>MNFIEILKQKSPLQRFLFVLNLIFLILYVFMAVVLFVWKTMPVEIPYKSRVILGVILIIYAIIRFYRLSLKFKQIE</sequence>
<proteinExistence type="predicted"/>
<evidence type="ECO:0000313" key="3">
    <source>
        <dbReference type="Proteomes" id="UP001163328"/>
    </source>
</evidence>
<keyword evidence="1" id="KW-1133">Transmembrane helix</keyword>
<reference evidence="2" key="1">
    <citation type="submission" date="2021-08" db="EMBL/GenBank/DDBJ databases">
        <title>Flavobacterium sp. strain CC-SYL302.</title>
        <authorList>
            <person name="Lin S.-Y."/>
            <person name="Lee T.-H."/>
            <person name="Young C.-C."/>
        </authorList>
    </citation>
    <scope>NUCLEOTIDE SEQUENCE</scope>
    <source>
        <strain evidence="2">CC-SYL302</strain>
    </source>
</reference>
<keyword evidence="1" id="KW-0812">Transmembrane</keyword>
<feature type="transmembrane region" description="Helical" evidence="1">
    <location>
        <begin position="16"/>
        <end position="38"/>
    </location>
</feature>
<keyword evidence="1" id="KW-0472">Membrane</keyword>
<evidence type="ECO:0000256" key="1">
    <source>
        <dbReference type="SAM" id="Phobius"/>
    </source>
</evidence>